<keyword evidence="2" id="KW-0687">Ribonucleoprotein</keyword>
<gene>
    <name evidence="2" type="primary">rpl39e</name>
    <name evidence="2" type="ORF">EYH13_02905</name>
</gene>
<evidence type="ECO:0000256" key="1">
    <source>
        <dbReference type="SAM" id="MobiDB-lite"/>
    </source>
</evidence>
<comment type="caution">
    <text evidence="2">The sequence shown here is derived from an EMBL/GenBank/DDBJ whole genome shotgun (WGS) entry which is preliminary data.</text>
</comment>
<proteinExistence type="predicted"/>
<feature type="non-terminal residue" evidence="2">
    <location>
        <position position="21"/>
    </location>
</feature>
<dbReference type="InterPro" id="IPR023626">
    <property type="entry name" value="Ribosomal_eL39_dom_sf"/>
</dbReference>
<keyword evidence="2" id="KW-0689">Ribosomal protein</keyword>
<feature type="region of interest" description="Disordered" evidence="1">
    <location>
        <begin position="1"/>
        <end position="21"/>
    </location>
</feature>
<dbReference type="Gene3D" id="1.10.1620.10">
    <property type="entry name" value="Ribosomal protein L39e"/>
    <property type="match status" value="1"/>
</dbReference>
<reference evidence="2" key="1">
    <citation type="journal article" date="2020" name="ISME J.">
        <title>Gammaproteobacteria mediating utilization of methyl-, sulfur- and petroleum organic compounds in deep ocean hydrothermal plumes.</title>
        <authorList>
            <person name="Zhou Z."/>
            <person name="Liu Y."/>
            <person name="Pan J."/>
            <person name="Cron B.R."/>
            <person name="Toner B.M."/>
            <person name="Anantharaman K."/>
            <person name="Breier J.A."/>
            <person name="Dick G.J."/>
            <person name="Li M."/>
        </authorList>
    </citation>
    <scope>NUCLEOTIDE SEQUENCE</scope>
    <source>
        <strain evidence="2">SZUA-1451</strain>
    </source>
</reference>
<evidence type="ECO:0000313" key="2">
    <source>
        <dbReference type="EMBL" id="HIP75095.1"/>
    </source>
</evidence>
<organism evidence="2 3">
    <name type="scientific">Thermococcus paralvinellae</name>
    <dbReference type="NCBI Taxonomy" id="582419"/>
    <lineage>
        <taxon>Archaea</taxon>
        <taxon>Methanobacteriati</taxon>
        <taxon>Methanobacteriota</taxon>
        <taxon>Thermococci</taxon>
        <taxon>Thermococcales</taxon>
        <taxon>Thermococcaceae</taxon>
        <taxon>Thermococcus</taxon>
    </lineage>
</organism>
<evidence type="ECO:0000313" key="3">
    <source>
        <dbReference type="Proteomes" id="UP000649326"/>
    </source>
</evidence>
<accession>A0A832Z565</accession>
<name>A0A832Z565_9EURY</name>
<dbReference type="GO" id="GO:0005840">
    <property type="term" value="C:ribosome"/>
    <property type="evidence" value="ECO:0007669"/>
    <property type="project" value="UniProtKB-KW"/>
</dbReference>
<dbReference type="Proteomes" id="UP000649326">
    <property type="component" value="Unassembled WGS sequence"/>
</dbReference>
<sequence>MARNKPLAKKLRLAKAAKQNR</sequence>
<protein>
    <submittedName>
        <fullName evidence="2">50S ribosomal protein L39e</fullName>
    </submittedName>
</protein>
<dbReference type="EMBL" id="DQUG01000123">
    <property type="protein sequence ID" value="HIP75095.1"/>
    <property type="molecule type" value="Genomic_DNA"/>
</dbReference>
<dbReference type="AlphaFoldDB" id="A0A832Z565"/>